<organism evidence="1 2">
    <name type="scientific">Streptomyces toxytricini</name>
    <name type="common">Actinomyces toxytricini</name>
    <dbReference type="NCBI Taxonomy" id="67369"/>
    <lineage>
        <taxon>Bacteria</taxon>
        <taxon>Bacillati</taxon>
        <taxon>Actinomycetota</taxon>
        <taxon>Actinomycetes</taxon>
        <taxon>Kitasatosporales</taxon>
        <taxon>Streptomycetaceae</taxon>
        <taxon>Streptomyces</taxon>
    </lineage>
</organism>
<dbReference type="SUPFAM" id="SSF52540">
    <property type="entry name" value="P-loop containing nucleoside triphosphate hydrolases"/>
    <property type="match status" value="1"/>
</dbReference>
<evidence type="ECO:0000313" key="1">
    <source>
        <dbReference type="EMBL" id="MFJ2825636.1"/>
    </source>
</evidence>
<keyword evidence="2" id="KW-1185">Reference proteome</keyword>
<comment type="caution">
    <text evidence="1">The sequence shown here is derived from an EMBL/GenBank/DDBJ whole genome shotgun (WGS) entry which is preliminary data.</text>
</comment>
<proteinExistence type="predicted"/>
<dbReference type="EMBL" id="JBIUYY010000019">
    <property type="protein sequence ID" value="MFJ2825636.1"/>
    <property type="molecule type" value="Genomic_DNA"/>
</dbReference>
<accession>A0ABW8EUT4</accession>
<dbReference type="InterPro" id="IPR027417">
    <property type="entry name" value="P-loop_NTPase"/>
</dbReference>
<dbReference type="RefSeq" id="WP_402387208.1">
    <property type="nucleotide sequence ID" value="NZ_JBIUYY010000019.1"/>
</dbReference>
<sequence>MLIGPPAAGKTTAAAAVAHALGRDVVHFDTARAQRYARFGYTGARADRLFEEGGARALHRYETRFEARALAQEAERHPEAVLDTGGGLLLQYADADARRVGDTLAAADLTVLVLPHAGDRERSTRCLLARVRARGEGDAATAEWLDRGGGRLIDALVRAGQAHVPLADLVVDTAGPVPTAAPGGRPPGTRPFAPLVSRVTSALADRPVRVVGR</sequence>
<dbReference type="GO" id="GO:0016301">
    <property type="term" value="F:kinase activity"/>
    <property type="evidence" value="ECO:0007669"/>
    <property type="project" value="UniProtKB-KW"/>
</dbReference>
<protein>
    <submittedName>
        <fullName evidence="1">Shikimate kinase</fullName>
    </submittedName>
</protein>
<dbReference type="Gene3D" id="3.40.50.300">
    <property type="entry name" value="P-loop containing nucleotide triphosphate hydrolases"/>
    <property type="match status" value="1"/>
</dbReference>
<gene>
    <name evidence="1" type="ORF">ACIO7M_31660</name>
</gene>
<evidence type="ECO:0000313" key="2">
    <source>
        <dbReference type="Proteomes" id="UP001617351"/>
    </source>
</evidence>
<name>A0ABW8EUT4_STRT5</name>
<dbReference type="Proteomes" id="UP001617351">
    <property type="component" value="Unassembled WGS sequence"/>
</dbReference>
<keyword evidence="1" id="KW-0418">Kinase</keyword>
<keyword evidence="1" id="KW-0808">Transferase</keyword>
<reference evidence="1 2" key="1">
    <citation type="submission" date="2024-10" db="EMBL/GenBank/DDBJ databases">
        <title>The Natural Products Discovery Center: Release of the First 8490 Sequenced Strains for Exploring Actinobacteria Biosynthetic Diversity.</title>
        <authorList>
            <person name="Kalkreuter E."/>
            <person name="Kautsar S.A."/>
            <person name="Yang D."/>
            <person name="Bader C.D."/>
            <person name="Teijaro C.N."/>
            <person name="Fluegel L."/>
            <person name="Davis C.M."/>
            <person name="Simpson J.R."/>
            <person name="Lauterbach L."/>
            <person name="Steele A.D."/>
            <person name="Gui C."/>
            <person name="Meng S."/>
            <person name="Li G."/>
            <person name="Viehrig K."/>
            <person name="Ye F."/>
            <person name="Su P."/>
            <person name="Kiefer A.F."/>
            <person name="Nichols A."/>
            <person name="Cepeda A.J."/>
            <person name="Yan W."/>
            <person name="Fan B."/>
            <person name="Jiang Y."/>
            <person name="Adhikari A."/>
            <person name="Zheng C.-J."/>
            <person name="Schuster L."/>
            <person name="Cowan T.M."/>
            <person name="Smanski M.J."/>
            <person name="Chevrette M.G."/>
            <person name="De Carvalho L.P.S."/>
            <person name="Shen B."/>
        </authorList>
    </citation>
    <scope>NUCLEOTIDE SEQUENCE [LARGE SCALE GENOMIC DNA]</scope>
    <source>
        <strain evidence="1 2">NPDC087220</strain>
    </source>
</reference>
<dbReference type="Pfam" id="PF13671">
    <property type="entry name" value="AAA_33"/>
    <property type="match status" value="1"/>
</dbReference>